<sequence>MNFIDPSRLVPAREASYGTYSQTYLNNAWERSRKNRNQSSQSTKVEDLTVPAGTAAATWLADRVTPSLDLRVNNSRTRIFHNFETNLTEAHGLTRLNDTRISKVGLATNLSKGFGFFWYWVNL</sequence>
<comment type="caution">
    <text evidence="1">The sequence shown here is derived from an EMBL/GenBank/DDBJ whole genome shotgun (WGS) entry which is preliminary data.</text>
</comment>
<accession>A0ABW4LVC8</accession>
<reference evidence="2" key="1">
    <citation type="journal article" date="2019" name="Int. J. Syst. Evol. Microbiol.">
        <title>The Global Catalogue of Microorganisms (GCM) 10K type strain sequencing project: providing services to taxonomists for standard genome sequencing and annotation.</title>
        <authorList>
            <consortium name="The Broad Institute Genomics Platform"/>
            <consortium name="The Broad Institute Genome Sequencing Center for Infectious Disease"/>
            <person name="Wu L."/>
            <person name="Ma J."/>
        </authorList>
    </citation>
    <scope>NUCLEOTIDE SEQUENCE [LARGE SCALE GENOMIC DNA]</scope>
    <source>
        <strain evidence="2">CCUG 49339</strain>
    </source>
</reference>
<protein>
    <submittedName>
        <fullName evidence="1">Uncharacterized protein</fullName>
    </submittedName>
</protein>
<dbReference type="RefSeq" id="WP_377930232.1">
    <property type="nucleotide sequence ID" value="NZ_JBHUEM010000052.1"/>
</dbReference>
<gene>
    <name evidence="1" type="ORF">ACFSCX_21055</name>
</gene>
<evidence type="ECO:0000313" key="2">
    <source>
        <dbReference type="Proteomes" id="UP001597214"/>
    </source>
</evidence>
<name>A0ABW4LVC8_9BACI</name>
<dbReference type="EMBL" id="JBHUEM010000052">
    <property type="protein sequence ID" value="MFD1739006.1"/>
    <property type="molecule type" value="Genomic_DNA"/>
</dbReference>
<keyword evidence="2" id="KW-1185">Reference proteome</keyword>
<evidence type="ECO:0000313" key="1">
    <source>
        <dbReference type="EMBL" id="MFD1739006.1"/>
    </source>
</evidence>
<proteinExistence type="predicted"/>
<dbReference type="Proteomes" id="UP001597214">
    <property type="component" value="Unassembled WGS sequence"/>
</dbReference>
<organism evidence="1 2">
    <name type="scientific">Bacillus salitolerans</name>
    <dbReference type="NCBI Taxonomy" id="1437434"/>
    <lineage>
        <taxon>Bacteria</taxon>
        <taxon>Bacillati</taxon>
        <taxon>Bacillota</taxon>
        <taxon>Bacilli</taxon>
        <taxon>Bacillales</taxon>
        <taxon>Bacillaceae</taxon>
        <taxon>Bacillus</taxon>
    </lineage>
</organism>